<keyword evidence="4" id="KW-0732">Signal</keyword>
<dbReference type="CDD" id="cd15798">
    <property type="entry name" value="PMEI-like_3"/>
    <property type="match status" value="1"/>
</dbReference>
<sequence length="241" mass="25667">MDSINFLKGYGKVNPADQHPPQHPPRPARRSLLLAVSLSALLLLTLTLGLLLGAVVHDSAAEPAESSSLASNLTESIRAVCGVTQHPDSCFSSLSSLNCSIRPDPESIFKLSVTASLKQLSNASLFVKQLKESSNDVHSNGALEDCATQLEDALSRLNDCASAMGTGSGENVLTEVKISNIQTWVSAAMTDQETCLDGLEEMGSAVLDEIRAKLQGSKESMGNSLAIVAHMKDLREKFNMD</sequence>
<evidence type="ECO:0000256" key="2">
    <source>
        <dbReference type="ARBA" id="ARBA00007786"/>
    </source>
</evidence>
<proteinExistence type="inferred from homology"/>
<dbReference type="GO" id="GO:0004857">
    <property type="term" value="F:enzyme inhibitor activity"/>
    <property type="evidence" value="ECO:0007669"/>
    <property type="project" value="InterPro"/>
</dbReference>
<dbReference type="PANTHER" id="PTHR31080">
    <property type="entry name" value="PECTINESTERASE INHIBITOR-LIKE"/>
    <property type="match status" value="1"/>
</dbReference>
<comment type="similarity">
    <text evidence="2">In the C-terminal section; belongs to the pectinesterase family.</text>
</comment>
<keyword evidence="5" id="KW-1015">Disulfide bond</keyword>
<evidence type="ECO:0000259" key="9">
    <source>
        <dbReference type="SMART" id="SM00856"/>
    </source>
</evidence>
<dbReference type="GeneID" id="116215229"/>
<reference evidence="12" key="1">
    <citation type="journal article" date="2017" name="Plant J.">
        <title>The pomegranate (Punica granatum L.) genome and the genomics of punicalagin biosynthesis.</title>
        <authorList>
            <person name="Qin G."/>
            <person name="Xu C."/>
            <person name="Ming R."/>
            <person name="Tang H."/>
            <person name="Guyot R."/>
            <person name="Kramer E.M."/>
            <person name="Hu Y."/>
            <person name="Yi X."/>
            <person name="Qi Y."/>
            <person name="Xu X."/>
            <person name="Gao Z."/>
            <person name="Pan H."/>
            <person name="Jian J."/>
            <person name="Tian Y."/>
            <person name="Yue Z."/>
            <person name="Xu Y."/>
        </authorList>
    </citation>
    <scope>NUCLEOTIDE SEQUENCE [LARGE SCALE GENOMIC DNA]</scope>
    <source>
        <strain evidence="12">cv. Dabenzi</strain>
    </source>
</reference>
<reference evidence="11 13" key="3">
    <citation type="submission" date="2017-11" db="EMBL/GenBank/DDBJ databases">
        <title>De-novo sequencing of pomegranate (Punica granatum L.) genome.</title>
        <authorList>
            <person name="Akparov Z."/>
            <person name="Amiraslanov A."/>
            <person name="Hajiyeva S."/>
            <person name="Abbasov M."/>
            <person name="Kaur K."/>
            <person name="Hamwieh A."/>
            <person name="Solovyev V."/>
            <person name="Salamov A."/>
            <person name="Braich B."/>
            <person name="Kosarev P."/>
            <person name="Mahmoud A."/>
            <person name="Hajiyev E."/>
            <person name="Babayeva S."/>
            <person name="Izzatullayeva V."/>
            <person name="Mammadov A."/>
            <person name="Mammadov A."/>
            <person name="Sharifova S."/>
            <person name="Ojaghi J."/>
            <person name="Eynullazada K."/>
            <person name="Bayramov B."/>
            <person name="Abdulazimova A."/>
            <person name="Shahmuradov I."/>
        </authorList>
    </citation>
    <scope>NUCLEOTIDE SEQUENCE [LARGE SCALE GENOMIC DNA]</scope>
    <source>
        <strain evidence="11">AG2017</strain>
        <strain evidence="13">cv. AG2017</strain>
        <tissue evidence="11">Leaf</tissue>
    </source>
</reference>
<dbReference type="AlphaFoldDB" id="A0A218VY17"/>
<dbReference type="GO" id="GO:0030599">
    <property type="term" value="F:pectinesterase activity"/>
    <property type="evidence" value="ECO:0007669"/>
    <property type="project" value="UniProtKB-EC"/>
</dbReference>
<dbReference type="InterPro" id="IPR051955">
    <property type="entry name" value="PME_Inhibitor"/>
</dbReference>
<comment type="caution">
    <text evidence="10">The sequence shown here is derived from an EMBL/GenBank/DDBJ whole genome shotgun (WGS) entry which is preliminary data.</text>
</comment>
<dbReference type="Proteomes" id="UP000233551">
    <property type="component" value="Unassembled WGS sequence"/>
</dbReference>
<dbReference type="Proteomes" id="UP000197138">
    <property type="component" value="Unassembled WGS sequence"/>
</dbReference>
<comment type="similarity">
    <text evidence="1">In the N-terminal section; belongs to the PMEI family.</text>
</comment>
<dbReference type="SMART" id="SM00856">
    <property type="entry name" value="PMEI"/>
    <property type="match status" value="1"/>
</dbReference>
<keyword evidence="8" id="KW-0472">Membrane</keyword>
<dbReference type="EMBL" id="PGOL01000900">
    <property type="protein sequence ID" value="PKI63234.1"/>
    <property type="molecule type" value="Genomic_DNA"/>
</dbReference>
<evidence type="ECO:0000313" key="10">
    <source>
        <dbReference type="EMBL" id="OWM65316.1"/>
    </source>
</evidence>
<keyword evidence="8" id="KW-1133">Transmembrane helix</keyword>
<reference evidence="10" key="2">
    <citation type="submission" date="2017-06" db="EMBL/GenBank/DDBJ databases">
        <title>The pomegranate genome and the genomics of punicalagin biosynthesis.</title>
        <authorList>
            <person name="Xu C."/>
        </authorList>
    </citation>
    <scope>NUCLEOTIDE SEQUENCE [LARGE SCALE GENOMIC DNA]</scope>
    <source>
        <tissue evidence="10">Fresh leaf</tissue>
    </source>
</reference>
<evidence type="ECO:0000313" key="12">
    <source>
        <dbReference type="Proteomes" id="UP000197138"/>
    </source>
</evidence>
<dbReference type="FunFam" id="1.20.140.40:FF:000010">
    <property type="entry name" value="Pectinesterase"/>
    <property type="match status" value="1"/>
</dbReference>
<dbReference type="NCBIfam" id="TIGR01614">
    <property type="entry name" value="PME_inhib"/>
    <property type="match status" value="1"/>
</dbReference>
<dbReference type="EC" id="3.1.1.11" evidence="3"/>
<dbReference type="Gene3D" id="1.20.140.40">
    <property type="entry name" value="Invertase/pectin methylesterase inhibitor family protein"/>
    <property type="match status" value="1"/>
</dbReference>
<dbReference type="EMBL" id="MTKT01005615">
    <property type="protein sequence ID" value="OWM65316.1"/>
    <property type="molecule type" value="Genomic_DNA"/>
</dbReference>
<evidence type="ECO:0000256" key="4">
    <source>
        <dbReference type="ARBA" id="ARBA00022729"/>
    </source>
</evidence>
<keyword evidence="13" id="KW-1185">Reference proteome</keyword>
<organism evidence="10 12">
    <name type="scientific">Punica granatum</name>
    <name type="common">Pomegranate</name>
    <dbReference type="NCBI Taxonomy" id="22663"/>
    <lineage>
        <taxon>Eukaryota</taxon>
        <taxon>Viridiplantae</taxon>
        <taxon>Streptophyta</taxon>
        <taxon>Embryophyta</taxon>
        <taxon>Tracheophyta</taxon>
        <taxon>Spermatophyta</taxon>
        <taxon>Magnoliopsida</taxon>
        <taxon>eudicotyledons</taxon>
        <taxon>Gunneridae</taxon>
        <taxon>Pentapetalae</taxon>
        <taxon>rosids</taxon>
        <taxon>malvids</taxon>
        <taxon>Myrtales</taxon>
        <taxon>Lythraceae</taxon>
        <taxon>Punica</taxon>
    </lineage>
</organism>
<comment type="similarity">
    <text evidence="7">Belongs to the PMEI family.</text>
</comment>
<evidence type="ECO:0000256" key="1">
    <source>
        <dbReference type="ARBA" id="ARBA00006027"/>
    </source>
</evidence>
<accession>A0A218VY17</accession>
<gene>
    <name evidence="10" type="ORF">CDL15_Pgr008906</name>
    <name evidence="11" type="ORF">CRG98_016419</name>
</gene>
<dbReference type="PANTHER" id="PTHR31080:SF303">
    <property type="entry name" value="PECTINESTERASE 1-LIKE"/>
    <property type="match status" value="1"/>
</dbReference>
<keyword evidence="8" id="KW-0812">Transmembrane</keyword>
<dbReference type="SUPFAM" id="SSF101148">
    <property type="entry name" value="Plant invertase/pectin methylesterase inhibitor"/>
    <property type="match status" value="1"/>
</dbReference>
<dbReference type="OrthoDB" id="1670832at2759"/>
<evidence type="ECO:0000256" key="6">
    <source>
        <dbReference type="ARBA" id="ARBA00023180"/>
    </source>
</evidence>
<evidence type="ECO:0000313" key="13">
    <source>
        <dbReference type="Proteomes" id="UP000233551"/>
    </source>
</evidence>
<dbReference type="InterPro" id="IPR035513">
    <property type="entry name" value="Invertase/methylesterase_inhib"/>
</dbReference>
<evidence type="ECO:0000256" key="5">
    <source>
        <dbReference type="ARBA" id="ARBA00023157"/>
    </source>
</evidence>
<evidence type="ECO:0000256" key="8">
    <source>
        <dbReference type="SAM" id="Phobius"/>
    </source>
</evidence>
<evidence type="ECO:0000256" key="3">
    <source>
        <dbReference type="ARBA" id="ARBA00013229"/>
    </source>
</evidence>
<evidence type="ECO:0000313" key="11">
    <source>
        <dbReference type="EMBL" id="PKI63234.1"/>
    </source>
</evidence>
<dbReference type="InterPro" id="IPR006501">
    <property type="entry name" value="Pectinesterase_inhib_dom"/>
</dbReference>
<protein>
    <recommendedName>
        <fullName evidence="3">pectinesterase</fullName>
        <ecNumber evidence="3">3.1.1.11</ecNumber>
    </recommendedName>
</protein>
<dbReference type="STRING" id="22663.A0A218VY17"/>
<feature type="domain" description="Pectinesterase inhibitor" evidence="9">
    <location>
        <begin position="72"/>
        <end position="227"/>
    </location>
</feature>
<keyword evidence="6" id="KW-0325">Glycoprotein</keyword>
<feature type="transmembrane region" description="Helical" evidence="8">
    <location>
        <begin position="32"/>
        <end position="56"/>
    </location>
</feature>
<name>A0A218VY17_PUNGR</name>
<evidence type="ECO:0000256" key="7">
    <source>
        <dbReference type="ARBA" id="ARBA00038471"/>
    </source>
</evidence>
<dbReference type="Pfam" id="PF04043">
    <property type="entry name" value="PMEI"/>
    <property type="match status" value="1"/>
</dbReference>